<feature type="region of interest" description="Disordered" evidence="1">
    <location>
        <begin position="220"/>
        <end position="253"/>
    </location>
</feature>
<feature type="compositionally biased region" description="Basic and acidic residues" evidence="1">
    <location>
        <begin position="240"/>
        <end position="250"/>
    </location>
</feature>
<gene>
    <name evidence="2" type="ORF">BDV25DRAFT_162711</name>
</gene>
<keyword evidence="3" id="KW-1185">Reference proteome</keyword>
<dbReference type="Proteomes" id="UP000325780">
    <property type="component" value="Unassembled WGS sequence"/>
</dbReference>
<dbReference type="AlphaFoldDB" id="A0A5N6TJ09"/>
<dbReference type="EMBL" id="ML742270">
    <property type="protein sequence ID" value="KAE8146335.1"/>
    <property type="molecule type" value="Genomic_DNA"/>
</dbReference>
<evidence type="ECO:0000256" key="1">
    <source>
        <dbReference type="SAM" id="MobiDB-lite"/>
    </source>
</evidence>
<evidence type="ECO:0000313" key="3">
    <source>
        <dbReference type="Proteomes" id="UP000325780"/>
    </source>
</evidence>
<sequence>MAIDPEPQPFPTAAQIPLQNFNLPQFPREAANLKHLTLTSDIKPTEYADFLATPLSQDAINPSIPEGIDSLTLELFSLGYPAPFLTRLGKALPRLKALTLYSHLIDGVSDDSRRDAGEFIHKALVGAKGDAGNSNGSGLRELHLLDAFCRKGFVSGIGDILDDLDSPEQGTQSALRFLEVSYTYRGHSDSDFLSRIPAEELPALLVSSLIAASFRLSPPASGSDTGLSDVPDDPADVDENGERVSGKKPEGIIPFSSAHSGALLLVDRLIGRASKEVKDVNDPENEPTPSEPPKLRMLDCTLYTLSLDQLEQILNYQKELAILNASVLLSTGGENTKRALLNTLQSSGKNMEVVEIVGVPEKEDQQFAESLDRATYFNSVLPSAADMRDLSAILPHLESLSMNILRAPGLGSVSWVRKDGEWVDEEARGD</sequence>
<reference evidence="2 3" key="1">
    <citation type="submission" date="2019-04" db="EMBL/GenBank/DDBJ databases">
        <title>Friends and foes A comparative genomics study of 23 Aspergillus species from section Flavi.</title>
        <authorList>
            <consortium name="DOE Joint Genome Institute"/>
            <person name="Kjaerbolling I."/>
            <person name="Vesth T."/>
            <person name="Frisvad J.C."/>
            <person name="Nybo J.L."/>
            <person name="Theobald S."/>
            <person name="Kildgaard S."/>
            <person name="Isbrandt T."/>
            <person name="Kuo A."/>
            <person name="Sato A."/>
            <person name="Lyhne E.K."/>
            <person name="Kogle M.E."/>
            <person name="Wiebenga A."/>
            <person name="Kun R.S."/>
            <person name="Lubbers R.J."/>
            <person name="Makela M.R."/>
            <person name="Barry K."/>
            <person name="Chovatia M."/>
            <person name="Clum A."/>
            <person name="Daum C."/>
            <person name="Haridas S."/>
            <person name="He G."/>
            <person name="LaButti K."/>
            <person name="Lipzen A."/>
            <person name="Mondo S."/>
            <person name="Riley R."/>
            <person name="Salamov A."/>
            <person name="Simmons B.A."/>
            <person name="Magnuson J.K."/>
            <person name="Henrissat B."/>
            <person name="Mortensen U.H."/>
            <person name="Larsen T.O."/>
            <person name="Devries R.P."/>
            <person name="Grigoriev I.V."/>
            <person name="Machida M."/>
            <person name="Baker S.E."/>
            <person name="Andersen M.R."/>
        </authorList>
    </citation>
    <scope>NUCLEOTIDE SEQUENCE [LARGE SCALE GENOMIC DNA]</scope>
    <source>
        <strain evidence="2 3">IBT 18842</strain>
    </source>
</reference>
<feature type="compositionally biased region" description="Acidic residues" evidence="1">
    <location>
        <begin position="230"/>
        <end position="239"/>
    </location>
</feature>
<evidence type="ECO:0000313" key="2">
    <source>
        <dbReference type="EMBL" id="KAE8146335.1"/>
    </source>
</evidence>
<dbReference type="OrthoDB" id="5356476at2759"/>
<name>A0A5N6TJ09_ASPAV</name>
<protein>
    <submittedName>
        <fullName evidence="2">Uncharacterized protein</fullName>
    </submittedName>
</protein>
<accession>A0A5N6TJ09</accession>
<proteinExistence type="predicted"/>
<organism evidence="2 3">
    <name type="scientific">Aspergillus avenaceus</name>
    <dbReference type="NCBI Taxonomy" id="36643"/>
    <lineage>
        <taxon>Eukaryota</taxon>
        <taxon>Fungi</taxon>
        <taxon>Dikarya</taxon>
        <taxon>Ascomycota</taxon>
        <taxon>Pezizomycotina</taxon>
        <taxon>Eurotiomycetes</taxon>
        <taxon>Eurotiomycetidae</taxon>
        <taxon>Eurotiales</taxon>
        <taxon>Aspergillaceae</taxon>
        <taxon>Aspergillus</taxon>
        <taxon>Aspergillus subgen. Circumdati</taxon>
    </lineage>
</organism>